<comment type="subcellular location">
    <subcellularLocation>
        <location evidence="1 8">Cell membrane</location>
        <topology evidence="1 8">Multi-pass membrane protein</topology>
    </subcellularLocation>
</comment>
<feature type="transmembrane region" description="Helical" evidence="8">
    <location>
        <begin position="319"/>
        <end position="340"/>
    </location>
</feature>
<evidence type="ECO:0000256" key="5">
    <source>
        <dbReference type="ARBA" id="ARBA00022692"/>
    </source>
</evidence>
<evidence type="ECO:0000256" key="8">
    <source>
        <dbReference type="RuleBase" id="RU363032"/>
    </source>
</evidence>
<dbReference type="Pfam" id="PF00528">
    <property type="entry name" value="BPD_transp_1"/>
    <property type="match status" value="1"/>
</dbReference>
<evidence type="ECO:0000313" key="10">
    <source>
        <dbReference type="EMBL" id="TCO74156.1"/>
    </source>
</evidence>
<reference evidence="10 11" key="1">
    <citation type="submission" date="2019-03" db="EMBL/GenBank/DDBJ databases">
        <title>Genomic Encyclopedia of Type Strains, Phase IV (KMG-IV): sequencing the most valuable type-strain genomes for metagenomic binning, comparative biology and taxonomic classification.</title>
        <authorList>
            <person name="Goeker M."/>
        </authorList>
    </citation>
    <scope>NUCLEOTIDE SEQUENCE [LARGE SCALE GENOMIC DNA]</scope>
    <source>
        <strain evidence="10 11">DSM 4868</strain>
    </source>
</reference>
<feature type="transmembrane region" description="Helical" evidence="8">
    <location>
        <begin position="12"/>
        <end position="36"/>
    </location>
</feature>
<feature type="transmembrane region" description="Helical" evidence="8">
    <location>
        <begin position="164"/>
        <end position="185"/>
    </location>
</feature>
<dbReference type="PROSITE" id="PS50928">
    <property type="entry name" value="ABC_TM1"/>
    <property type="match status" value="1"/>
</dbReference>
<gene>
    <name evidence="10" type="ORF">EV655_101317</name>
</gene>
<evidence type="ECO:0000256" key="6">
    <source>
        <dbReference type="ARBA" id="ARBA00022989"/>
    </source>
</evidence>
<dbReference type="AlphaFoldDB" id="A0A4R2KSX3"/>
<feature type="transmembrane region" description="Helical" evidence="8">
    <location>
        <begin position="129"/>
        <end position="152"/>
    </location>
</feature>
<comment type="similarity">
    <text evidence="2">Belongs to the binding-protein-dependent transport system permease family. CysTW subfamily.</text>
</comment>
<evidence type="ECO:0000256" key="2">
    <source>
        <dbReference type="ARBA" id="ARBA00007069"/>
    </source>
</evidence>
<dbReference type="RefSeq" id="WP_132540739.1">
    <property type="nucleotide sequence ID" value="NZ_SLWW01000001.1"/>
</dbReference>
<evidence type="ECO:0000259" key="9">
    <source>
        <dbReference type="PROSITE" id="PS50928"/>
    </source>
</evidence>
<dbReference type="InterPro" id="IPR000515">
    <property type="entry name" value="MetI-like"/>
</dbReference>
<keyword evidence="5 8" id="KW-0812">Transmembrane</keyword>
<evidence type="ECO:0000256" key="4">
    <source>
        <dbReference type="ARBA" id="ARBA00022475"/>
    </source>
</evidence>
<dbReference type="OrthoDB" id="9807047at2"/>
<dbReference type="GO" id="GO:0055085">
    <property type="term" value="P:transmembrane transport"/>
    <property type="evidence" value="ECO:0007669"/>
    <property type="project" value="InterPro"/>
</dbReference>
<dbReference type="PANTHER" id="PTHR42929:SF1">
    <property type="entry name" value="INNER MEMBRANE ABC TRANSPORTER PERMEASE PROTEIN YDCU-RELATED"/>
    <property type="match status" value="1"/>
</dbReference>
<comment type="caution">
    <text evidence="10">The sequence shown here is derived from an EMBL/GenBank/DDBJ whole genome shotgun (WGS) entry which is preliminary data.</text>
</comment>
<dbReference type="EMBL" id="SLWW01000001">
    <property type="protein sequence ID" value="TCO74156.1"/>
    <property type="molecule type" value="Genomic_DNA"/>
</dbReference>
<organism evidence="10 11">
    <name type="scientific">Rhodovulum euryhalinum</name>
    <dbReference type="NCBI Taxonomy" id="35805"/>
    <lineage>
        <taxon>Bacteria</taxon>
        <taxon>Pseudomonadati</taxon>
        <taxon>Pseudomonadota</taxon>
        <taxon>Alphaproteobacteria</taxon>
        <taxon>Rhodobacterales</taxon>
        <taxon>Paracoccaceae</taxon>
        <taxon>Rhodovulum</taxon>
    </lineage>
</organism>
<keyword evidence="4" id="KW-1003">Cell membrane</keyword>
<evidence type="ECO:0000256" key="7">
    <source>
        <dbReference type="ARBA" id="ARBA00023136"/>
    </source>
</evidence>
<name>A0A4R2KSX3_9RHOB</name>
<keyword evidence="3 8" id="KW-0813">Transport</keyword>
<feature type="transmembrane region" description="Helical" evidence="8">
    <location>
        <begin position="217"/>
        <end position="237"/>
    </location>
</feature>
<protein>
    <submittedName>
        <fullName evidence="10">Spermidine/putrescine transport system permease protein</fullName>
    </submittedName>
</protein>
<dbReference type="CDD" id="cd06261">
    <property type="entry name" value="TM_PBP2"/>
    <property type="match status" value="1"/>
</dbReference>
<feature type="domain" description="ABC transmembrane type-1" evidence="9">
    <location>
        <begin position="130"/>
        <end position="338"/>
    </location>
</feature>
<dbReference type="Proteomes" id="UP000295142">
    <property type="component" value="Unassembled WGS sequence"/>
</dbReference>
<keyword evidence="7 8" id="KW-0472">Membrane</keyword>
<dbReference type="PANTHER" id="PTHR42929">
    <property type="entry name" value="INNER MEMBRANE ABC TRANSPORTER PERMEASE PROTEIN YDCU-RELATED-RELATED"/>
    <property type="match status" value="1"/>
</dbReference>
<keyword evidence="6 8" id="KW-1133">Transmembrane helix</keyword>
<evidence type="ECO:0000256" key="1">
    <source>
        <dbReference type="ARBA" id="ARBA00004651"/>
    </source>
</evidence>
<dbReference type="SUPFAM" id="SSF161098">
    <property type="entry name" value="MetI-like"/>
    <property type="match status" value="1"/>
</dbReference>
<sequence length="349" mass="38475">MTSLRRSFGAPLSAVIVLLTGIWVLGLIAAPQVIMIEQSFWRMDRPAGAAELSVRIDALYNRLDVLALDRAAAEKVKTPSSLNAELARLDAERAGIEAEIARLEAEESTPVKTWTLANYAQMGQAHLWIFAKTILASLAVTAIAFVVCYPIAYAIAKLEPPRRAALIMLALVIPYAINELLRVFAWQMILNYGGPLNAALGLVGIGPVPFLESGTGVFVAMVYAYILFMVFPLYNVLETLDTNQIEAARDLGAKTWQIHRRIVLPHARPGIAVGCIMTFMLSAGSYAVPYIMTRGTADPWFTQLVYNRFFQATNWNVGAAYAFSLLLVCTGFVFLMMKLLKVRLRDIAK</sequence>
<dbReference type="InterPro" id="IPR035906">
    <property type="entry name" value="MetI-like_sf"/>
</dbReference>
<evidence type="ECO:0000313" key="11">
    <source>
        <dbReference type="Proteomes" id="UP000295142"/>
    </source>
</evidence>
<feature type="transmembrane region" description="Helical" evidence="8">
    <location>
        <begin position="270"/>
        <end position="292"/>
    </location>
</feature>
<keyword evidence="11" id="KW-1185">Reference proteome</keyword>
<dbReference type="GO" id="GO:0005886">
    <property type="term" value="C:plasma membrane"/>
    <property type="evidence" value="ECO:0007669"/>
    <property type="project" value="UniProtKB-SubCell"/>
</dbReference>
<accession>A0A4R2KSX3</accession>
<dbReference type="Gene3D" id="1.10.3720.10">
    <property type="entry name" value="MetI-like"/>
    <property type="match status" value="1"/>
</dbReference>
<proteinExistence type="inferred from homology"/>
<evidence type="ECO:0000256" key="3">
    <source>
        <dbReference type="ARBA" id="ARBA00022448"/>
    </source>
</evidence>